<feature type="domain" description="Mitochondrial outer membrane transport complex Sam37/metaxin N-terminal" evidence="8">
    <location>
        <begin position="110"/>
        <end position="164"/>
    </location>
</feature>
<dbReference type="InterPro" id="IPR019564">
    <property type="entry name" value="Sam37/metaxin_N"/>
</dbReference>
<dbReference type="Proteomes" id="UP000283383">
    <property type="component" value="Unassembled WGS sequence"/>
</dbReference>
<keyword evidence="4" id="KW-0653">Protein transport</keyword>
<dbReference type="STRING" id="62708.A0A420J9H4"/>
<dbReference type="GO" id="GO:0015031">
    <property type="term" value="P:protein transport"/>
    <property type="evidence" value="ECO:0007669"/>
    <property type="project" value="UniProtKB-KW"/>
</dbReference>
<dbReference type="AlphaFoldDB" id="A0A420J9H4"/>
<keyword evidence="7" id="KW-0812">Transmembrane</keyword>
<evidence type="ECO:0000259" key="8">
    <source>
        <dbReference type="Pfam" id="PF10568"/>
    </source>
</evidence>
<evidence type="ECO:0000256" key="7">
    <source>
        <dbReference type="SAM" id="Phobius"/>
    </source>
</evidence>
<evidence type="ECO:0000256" key="6">
    <source>
        <dbReference type="ARBA" id="ARBA00023136"/>
    </source>
</evidence>
<dbReference type="Pfam" id="PF10568">
    <property type="entry name" value="Tom37"/>
    <property type="match status" value="2"/>
</dbReference>
<keyword evidence="7" id="KW-1133">Transmembrane helix</keyword>
<accession>A0A420J9H4</accession>
<keyword evidence="3" id="KW-1000">Mitochondrion outer membrane</keyword>
<dbReference type="CDD" id="cd03078">
    <property type="entry name" value="GST_N_Metaxin1_like"/>
    <property type="match status" value="1"/>
</dbReference>
<evidence type="ECO:0000259" key="9">
    <source>
        <dbReference type="Pfam" id="PF17171"/>
    </source>
</evidence>
<comment type="subcellular location">
    <subcellularLocation>
        <location evidence="1">Mitochondrion outer membrane</location>
    </subcellularLocation>
</comment>
<feature type="transmembrane region" description="Helical" evidence="7">
    <location>
        <begin position="380"/>
        <end position="401"/>
    </location>
</feature>
<protein>
    <submittedName>
        <fullName evidence="10">Metaxin-like protein</fullName>
    </submittedName>
</protein>
<dbReference type="InterPro" id="IPR050931">
    <property type="entry name" value="Mito_Protein_Transport_Metaxin"/>
</dbReference>
<dbReference type="Pfam" id="PF17171">
    <property type="entry name" value="GST_C_6"/>
    <property type="match status" value="1"/>
</dbReference>
<dbReference type="EMBL" id="MCBQ01001339">
    <property type="protein sequence ID" value="RKF83439.1"/>
    <property type="molecule type" value="Genomic_DNA"/>
</dbReference>
<keyword evidence="2" id="KW-0813">Transport</keyword>
<keyword evidence="5" id="KW-0496">Mitochondrion</keyword>
<evidence type="ECO:0000313" key="10">
    <source>
        <dbReference type="EMBL" id="RKF83439.1"/>
    </source>
</evidence>
<keyword evidence="6 7" id="KW-0472">Membrane</keyword>
<name>A0A420J9H4_9PEZI</name>
<dbReference type="GO" id="GO:0007005">
    <property type="term" value="P:mitochondrion organization"/>
    <property type="evidence" value="ECO:0007669"/>
    <property type="project" value="TreeGrafter"/>
</dbReference>
<comment type="caution">
    <text evidence="10">The sequence shown here is derived from an EMBL/GenBank/DDBJ whole genome shotgun (WGS) entry which is preliminary data.</text>
</comment>
<feature type="domain" description="Mitochondrial outer membrane transport complex Sam37/metaxin N-terminal" evidence="8">
    <location>
        <begin position="20"/>
        <end position="99"/>
    </location>
</feature>
<keyword evidence="11" id="KW-1185">Reference proteome</keyword>
<evidence type="ECO:0000256" key="5">
    <source>
        <dbReference type="ARBA" id="ARBA00023128"/>
    </source>
</evidence>
<evidence type="ECO:0000256" key="3">
    <source>
        <dbReference type="ARBA" id="ARBA00022787"/>
    </source>
</evidence>
<gene>
    <name evidence="10" type="ORF">GcM3_013045</name>
</gene>
<dbReference type="PANTHER" id="PTHR12289">
    <property type="entry name" value="METAXIN RELATED"/>
    <property type="match status" value="1"/>
</dbReference>
<dbReference type="PANTHER" id="PTHR12289:SF41">
    <property type="entry name" value="FAILED AXON CONNECTIONS-RELATED"/>
    <property type="match status" value="1"/>
</dbReference>
<dbReference type="GO" id="GO:0001401">
    <property type="term" value="C:SAM complex"/>
    <property type="evidence" value="ECO:0007669"/>
    <property type="project" value="InterPro"/>
</dbReference>
<evidence type="ECO:0000313" key="11">
    <source>
        <dbReference type="Proteomes" id="UP000283383"/>
    </source>
</evidence>
<evidence type="ECO:0000256" key="1">
    <source>
        <dbReference type="ARBA" id="ARBA00004294"/>
    </source>
</evidence>
<evidence type="ECO:0000256" key="2">
    <source>
        <dbReference type="ARBA" id="ARBA00022448"/>
    </source>
</evidence>
<dbReference type="InterPro" id="IPR033468">
    <property type="entry name" value="Metaxin_GST"/>
</dbReference>
<feature type="domain" description="Metaxin glutathione S-transferase" evidence="9">
    <location>
        <begin position="243"/>
        <end position="294"/>
    </location>
</feature>
<organism evidence="10 11">
    <name type="scientific">Golovinomyces cichoracearum</name>
    <dbReference type="NCBI Taxonomy" id="62708"/>
    <lineage>
        <taxon>Eukaryota</taxon>
        <taxon>Fungi</taxon>
        <taxon>Dikarya</taxon>
        <taxon>Ascomycota</taxon>
        <taxon>Pezizomycotina</taxon>
        <taxon>Leotiomycetes</taxon>
        <taxon>Erysiphales</taxon>
        <taxon>Erysiphaceae</taxon>
        <taxon>Golovinomyces</taxon>
    </lineage>
</organism>
<reference evidence="10 11" key="1">
    <citation type="journal article" date="2018" name="BMC Genomics">
        <title>Comparative genome analyses reveal sequence features reflecting distinct modes of host-adaptation between dicot and monocot powdery mildew.</title>
        <authorList>
            <person name="Wu Y."/>
            <person name="Ma X."/>
            <person name="Pan Z."/>
            <person name="Kale S.D."/>
            <person name="Song Y."/>
            <person name="King H."/>
            <person name="Zhang Q."/>
            <person name="Presley C."/>
            <person name="Deng X."/>
            <person name="Wei C.I."/>
            <person name="Xiao S."/>
        </authorList>
    </citation>
    <scope>NUCLEOTIDE SEQUENCE [LARGE SCALE GENOMIC DNA]</scope>
    <source>
        <strain evidence="10">UMSG3</strain>
    </source>
</reference>
<sequence length="443" mass="49186">MLELHVWGPAFGLPSIDPHCLAAIAYLQQAVPAGQWVVKASSNPALSPTHELPALRDGIIWIGGFRNIFHYLAQHSSGKWILDVNLSEQEGADCVAYLASNPIINIYTNNALLSSFSSFLDATARPLLDLSLYVSGENYTTVTRTAYGTMQPFPLPYITPDAIRSAAQARTQHLGLAYFTIDSEVTSPTVSTKPPLNSILPDNLRRPKHTVSSLLAASPESISQIRLDALASNFFEPIEVLRDKKKFLVSDTQITSLDCLALGYLSLMLIPELPQSWLAKTMRRRFPRLSAWTQELRSEIFGGAICIQDVFADRNQGVWNDRLPWQKPEIQSTWGRCQLFLSALLEGLPGLGNLKRKDKITPYKIKTSNDSETKNSMSSLMTTIGATFFAVTTAGIYYTLWGRFMINQKVRKIKKDESNGLDKFGDAGNILDDCVDLLDKTPL</sequence>
<evidence type="ECO:0000256" key="4">
    <source>
        <dbReference type="ARBA" id="ARBA00022927"/>
    </source>
</evidence>
<proteinExistence type="predicted"/>